<evidence type="ECO:0000313" key="2">
    <source>
        <dbReference type="EMBL" id="KAF9757875.1"/>
    </source>
</evidence>
<protein>
    <submittedName>
        <fullName evidence="2">Uncharacterized protein</fullName>
    </submittedName>
</protein>
<evidence type="ECO:0000313" key="3">
    <source>
        <dbReference type="Proteomes" id="UP000616885"/>
    </source>
</evidence>
<proteinExistence type="predicted"/>
<accession>A0A8H7TV99</accession>
<dbReference type="Proteomes" id="UP000616885">
    <property type="component" value="Unassembled WGS sequence"/>
</dbReference>
<sequence>MDGPVPVLTRGIATDPVSRNKILSSRKLRRGDQASRCWINGSCGRALSQEVQADGFPNRPSPDATLHHWMRLPLAALSAHGKGVAEAGPGSTRCWVTSANDGRWVLHPGSSKLGIWGLGHSQRQRRESPASMEQTSIKHGR</sequence>
<feature type="compositionally biased region" description="Polar residues" evidence="1">
    <location>
        <begin position="131"/>
        <end position="141"/>
    </location>
</feature>
<gene>
    <name evidence="2" type="ORF">IM811_008819</name>
</gene>
<comment type="caution">
    <text evidence="2">The sequence shown here is derived from an EMBL/GenBank/DDBJ whole genome shotgun (WGS) entry which is preliminary data.</text>
</comment>
<evidence type="ECO:0000256" key="1">
    <source>
        <dbReference type="SAM" id="MobiDB-lite"/>
    </source>
</evidence>
<name>A0A8H7TV99_BIOOC</name>
<organism evidence="2 3">
    <name type="scientific">Bionectria ochroleuca</name>
    <name type="common">Gliocladium roseum</name>
    <dbReference type="NCBI Taxonomy" id="29856"/>
    <lineage>
        <taxon>Eukaryota</taxon>
        <taxon>Fungi</taxon>
        <taxon>Dikarya</taxon>
        <taxon>Ascomycota</taxon>
        <taxon>Pezizomycotina</taxon>
        <taxon>Sordariomycetes</taxon>
        <taxon>Hypocreomycetidae</taxon>
        <taxon>Hypocreales</taxon>
        <taxon>Bionectriaceae</taxon>
        <taxon>Clonostachys</taxon>
    </lineage>
</organism>
<feature type="region of interest" description="Disordered" evidence="1">
    <location>
        <begin position="118"/>
        <end position="141"/>
    </location>
</feature>
<reference evidence="2" key="1">
    <citation type="submission" date="2020-10" db="EMBL/GenBank/DDBJ databases">
        <title>High-Quality Genome Resource of Clonostachys rosea strain S41 by Oxford Nanopore Long-Read Sequencing.</title>
        <authorList>
            <person name="Wang H."/>
        </authorList>
    </citation>
    <scope>NUCLEOTIDE SEQUENCE</scope>
    <source>
        <strain evidence="2">S41</strain>
    </source>
</reference>
<dbReference type="AlphaFoldDB" id="A0A8H7TV99"/>
<dbReference type="EMBL" id="JADCTT010000002">
    <property type="protein sequence ID" value="KAF9757875.1"/>
    <property type="molecule type" value="Genomic_DNA"/>
</dbReference>